<dbReference type="AlphaFoldDB" id="F9W8L4"/>
<comment type="caution">
    <text evidence="1">The sequence shown here is derived from an EMBL/GenBank/DDBJ whole genome shotgun (WGS) entry which is preliminary data.</text>
</comment>
<dbReference type="EMBL" id="CAEQ01001181">
    <property type="protein sequence ID" value="CCD13548.1"/>
    <property type="molecule type" value="Genomic_DNA"/>
</dbReference>
<organism evidence="1 2">
    <name type="scientific">Trypanosoma congolense (strain IL3000)</name>
    <dbReference type="NCBI Taxonomy" id="1068625"/>
    <lineage>
        <taxon>Eukaryota</taxon>
        <taxon>Discoba</taxon>
        <taxon>Euglenozoa</taxon>
        <taxon>Kinetoplastea</taxon>
        <taxon>Metakinetoplastina</taxon>
        <taxon>Trypanosomatida</taxon>
        <taxon>Trypanosomatidae</taxon>
        <taxon>Trypanosoma</taxon>
        <taxon>Nannomonas</taxon>
    </lineage>
</organism>
<reference evidence="2" key="1">
    <citation type="submission" date="2011-07" db="EMBL/GenBank/DDBJ databases">
        <title>Divergent evolution of antigenic variation in African trypanosomes.</title>
        <authorList>
            <person name="Jackson A.P."/>
            <person name="Berry A."/>
            <person name="Allison H.C."/>
            <person name="Burton P."/>
            <person name="Anderson J."/>
            <person name="Aslett M."/>
            <person name="Brown R."/>
            <person name="Corton N."/>
            <person name="Harris D."/>
            <person name="Hauser H."/>
            <person name="Gamble J."/>
            <person name="Gilderthorp R."/>
            <person name="McQuillan J."/>
            <person name="Quail M.A."/>
            <person name="Sanders M."/>
            <person name="Van Tonder A."/>
            <person name="Ginger M.L."/>
            <person name="Donelson J.E."/>
            <person name="Field M.C."/>
            <person name="Barry J.D."/>
            <person name="Berriman M."/>
            <person name="Hertz-Fowler C."/>
        </authorList>
    </citation>
    <scope>NUCLEOTIDE SEQUENCE [LARGE SCALE GENOMIC DNA]</scope>
    <source>
        <strain evidence="2">IL3000</strain>
    </source>
</reference>
<dbReference type="Proteomes" id="UP000000702">
    <property type="component" value="Unassembled WGS sequence"/>
</dbReference>
<accession>F9W8L4</accession>
<protein>
    <submittedName>
        <fullName evidence="1">WGS project CAEQ00000000 data, annotated contig 1745</fullName>
    </submittedName>
</protein>
<sequence length="154" mass="16917">MPCADQRVWAQQPVLPPFIPKLFLMQTPHLRRLQSRADPKSMGRLPKNITFSPNAATGSGGVGPICSTACCLRKARKNGHISVKHHHILILEVFFHVARKAPHVCNLVGTTFHSNVITGVSVGRNSRAPCSRLGASTLSSSPWKVYRAAHQLPW</sequence>
<name>F9W8L4_TRYCI</name>
<dbReference type="VEuPathDB" id="TriTrypDB:TcIL3000_0_42900"/>
<keyword evidence="2" id="KW-1185">Reference proteome</keyword>
<proteinExistence type="predicted"/>
<gene>
    <name evidence="1" type="ORF">TCIL3000_0_42900</name>
</gene>
<evidence type="ECO:0000313" key="1">
    <source>
        <dbReference type="EMBL" id="CCD13548.1"/>
    </source>
</evidence>
<reference evidence="1 2" key="2">
    <citation type="journal article" date="2012" name="Proc. Natl. Acad. Sci. U.S.A.">
        <title>Antigenic diversity is generated by distinct evolutionary mechanisms in African trypanosome species.</title>
        <authorList>
            <person name="Jackson A.P."/>
            <person name="Berry A."/>
            <person name="Aslett M."/>
            <person name="Allison H.C."/>
            <person name="Burton P."/>
            <person name="Vavrova-Anderson J."/>
            <person name="Brown R."/>
            <person name="Browne H."/>
            <person name="Corton N."/>
            <person name="Hauser H."/>
            <person name="Gamble J."/>
            <person name="Gilderthorp R."/>
            <person name="Marcello L."/>
            <person name="McQuillan J."/>
            <person name="Otto T.D."/>
            <person name="Quail M.A."/>
            <person name="Sanders M.J."/>
            <person name="van Tonder A."/>
            <person name="Ginger M.L."/>
            <person name="Field M.C."/>
            <person name="Barry J.D."/>
            <person name="Hertz-Fowler C."/>
            <person name="Berriman M."/>
        </authorList>
    </citation>
    <scope>NUCLEOTIDE SEQUENCE [LARGE SCALE GENOMIC DNA]</scope>
    <source>
        <strain evidence="1 2">IL3000</strain>
    </source>
</reference>
<evidence type="ECO:0000313" key="2">
    <source>
        <dbReference type="Proteomes" id="UP000000702"/>
    </source>
</evidence>